<dbReference type="InterPro" id="IPR001638">
    <property type="entry name" value="Solute-binding_3/MltF_N"/>
</dbReference>
<dbReference type="AlphaFoldDB" id="F0ELD7"/>
<dbReference type="GO" id="GO:0015276">
    <property type="term" value="F:ligand-gated monoatomic ion channel activity"/>
    <property type="evidence" value="ECO:0007669"/>
    <property type="project" value="InterPro"/>
</dbReference>
<protein>
    <submittedName>
        <fullName evidence="11">ABC transporter, permease protein</fullName>
    </submittedName>
</protein>
<dbReference type="SUPFAM" id="SSF53850">
    <property type="entry name" value="Periplasmic binding protein-like II"/>
    <property type="match status" value="2"/>
</dbReference>
<dbReference type="InterPro" id="IPR001320">
    <property type="entry name" value="Iontro_rcpt_C"/>
</dbReference>
<accession>F0ELD7</accession>
<dbReference type="PROSITE" id="PS50928">
    <property type="entry name" value="ABC_TM1"/>
    <property type="match status" value="1"/>
</dbReference>
<reference evidence="11 12" key="1">
    <citation type="submission" date="2011-01" db="EMBL/GenBank/DDBJ databases">
        <authorList>
            <person name="Muzny D."/>
            <person name="Qin X."/>
            <person name="Deng J."/>
            <person name="Jiang H."/>
            <person name="Liu Y."/>
            <person name="Qu J."/>
            <person name="Song X.-Z."/>
            <person name="Zhang L."/>
            <person name="Thornton R."/>
            <person name="Coyle M."/>
            <person name="Francisco L."/>
            <person name="Jackson L."/>
            <person name="Javaid M."/>
            <person name="Korchina V."/>
            <person name="Kovar C."/>
            <person name="Mata R."/>
            <person name="Mathew T."/>
            <person name="Ngo R."/>
            <person name="Nguyen L."/>
            <person name="Nguyen N."/>
            <person name="Okwuonu G."/>
            <person name="Ongeri F."/>
            <person name="Pham C."/>
            <person name="Simmons D."/>
            <person name="Wilczek-Boney K."/>
            <person name="Hale W."/>
            <person name="Jakkamsetti A."/>
            <person name="Pham P."/>
            <person name="Ruth R."/>
            <person name="San Lucas F."/>
            <person name="Warren J."/>
            <person name="Zhang J."/>
            <person name="Zhao Z."/>
            <person name="Zhou C."/>
            <person name="Zhu D."/>
            <person name="Lee S."/>
            <person name="Bess C."/>
            <person name="Blankenburg K."/>
            <person name="Forbes L."/>
            <person name="Fu Q."/>
            <person name="Gubbala S."/>
            <person name="Hirani K."/>
            <person name="Jayaseelan J.C."/>
            <person name="Lara F."/>
            <person name="Munidasa M."/>
            <person name="Palculict T."/>
            <person name="Patil S."/>
            <person name="Pu L.-L."/>
            <person name="Saada N."/>
            <person name="Tang L."/>
            <person name="Weissenberger G."/>
            <person name="Zhu Y."/>
            <person name="Hemphill L."/>
            <person name="Shang Y."/>
            <person name="Youmans B."/>
            <person name="Ayvaz T."/>
            <person name="Ross M."/>
            <person name="Santibanez J."/>
            <person name="Aqrawi P."/>
            <person name="Gross S."/>
            <person name="Joshi V."/>
            <person name="Fowler G."/>
            <person name="Nazareth L."/>
            <person name="Reid J."/>
            <person name="Worley K."/>
            <person name="Petrosino J."/>
            <person name="Highlander S."/>
            <person name="Gibbs R."/>
        </authorList>
    </citation>
    <scope>NUCLEOTIDE SEQUENCE [LARGE SCALE GENOMIC DNA]</scope>
    <source>
        <strain evidence="11 12">ATCC 12755</strain>
    </source>
</reference>
<dbReference type="SMART" id="SM00079">
    <property type="entry name" value="PBPe"/>
    <property type="match status" value="1"/>
</dbReference>
<dbReference type="HOGENOM" id="CLU_019602_20_0_9"/>
<feature type="transmembrane region" description="Helical" evidence="9">
    <location>
        <begin position="563"/>
        <end position="589"/>
    </location>
</feature>
<dbReference type="InterPro" id="IPR000515">
    <property type="entry name" value="MetI-like"/>
</dbReference>
<feature type="transmembrane region" description="Helical" evidence="9">
    <location>
        <begin position="732"/>
        <end position="752"/>
    </location>
</feature>
<evidence type="ECO:0000313" key="11">
    <source>
        <dbReference type="EMBL" id="EGC69014.1"/>
    </source>
</evidence>
<keyword evidence="6" id="KW-0029">Amino-acid transport</keyword>
<keyword evidence="4 9" id="KW-0812">Transmembrane</keyword>
<dbReference type="GO" id="GO:0006865">
    <property type="term" value="P:amino acid transport"/>
    <property type="evidence" value="ECO:0007669"/>
    <property type="project" value="UniProtKB-KW"/>
</dbReference>
<dbReference type="Gene3D" id="3.40.190.10">
    <property type="entry name" value="Periplasmic binding protein-like II"/>
    <property type="match status" value="4"/>
</dbReference>
<dbReference type="Gene3D" id="1.10.3720.10">
    <property type="entry name" value="MetI-like"/>
    <property type="match status" value="1"/>
</dbReference>
<keyword evidence="2 9" id="KW-0813">Transport</keyword>
<organism evidence="11 12">
    <name type="scientific">Enterococcus casseliflavus ATCC 12755</name>
    <dbReference type="NCBI Taxonomy" id="888066"/>
    <lineage>
        <taxon>Bacteria</taxon>
        <taxon>Bacillati</taxon>
        <taxon>Bacillota</taxon>
        <taxon>Bacilli</taxon>
        <taxon>Lactobacillales</taxon>
        <taxon>Enterococcaceae</taxon>
        <taxon>Enterococcus</taxon>
    </lineage>
</organism>
<evidence type="ECO:0000256" key="3">
    <source>
        <dbReference type="ARBA" id="ARBA00022475"/>
    </source>
</evidence>
<comment type="caution">
    <text evidence="11">The sequence shown here is derived from an EMBL/GenBank/DDBJ whole genome shotgun (WGS) entry which is preliminary data.</text>
</comment>
<evidence type="ECO:0000256" key="1">
    <source>
        <dbReference type="ARBA" id="ARBA00004651"/>
    </source>
</evidence>
<dbReference type="SUPFAM" id="SSF161098">
    <property type="entry name" value="MetI-like"/>
    <property type="match status" value="1"/>
</dbReference>
<dbReference type="EMBL" id="AEWT01000020">
    <property type="protein sequence ID" value="EGC69014.1"/>
    <property type="molecule type" value="Genomic_DNA"/>
</dbReference>
<name>F0ELD7_ENTCA</name>
<dbReference type="GO" id="GO:0043190">
    <property type="term" value="C:ATP-binding cassette (ABC) transporter complex"/>
    <property type="evidence" value="ECO:0007669"/>
    <property type="project" value="InterPro"/>
</dbReference>
<evidence type="ECO:0000256" key="2">
    <source>
        <dbReference type="ARBA" id="ARBA00022448"/>
    </source>
</evidence>
<dbReference type="CDD" id="cd06261">
    <property type="entry name" value="TM_PBP2"/>
    <property type="match status" value="1"/>
</dbReference>
<evidence type="ECO:0000256" key="4">
    <source>
        <dbReference type="ARBA" id="ARBA00022692"/>
    </source>
</evidence>
<sequence>MFDFLTSNVRFKRFCHIFKEKDLCVEEKIHIIYKYVISKGGIFLKRKHMSFALIALIISIFTLSVKSASAEETTYKIGTDLTFAPFEFQNENNEYVGIDIDLLNAIAEDQGFAVDLRPLGFDASIQGVQSNQLDGMIAGMSITEERKETFDFSDPYFDSGIQMAVAADNDSITSYEDLEGETVGAKVGTESARFLESNKDQYGYDIKLYDDATGLYGAVRNGTVAAAFDDYPVLGYAINNGEPMKLVGEPEKGASYGFAVRKGQNQELLEKFNAGLANMKASGKYDEIVNTYITTSDTDAGTSEMVKVEPKKDVYRIASDSAFAPFEFQNEDNEYVGIDVDLMNRAAELQGFNIEFNFIGFSGALQALDGNQADGMIAGMTITDERRQSYDFSDSYFESGIQLAVKEGNDSINSYEDLDGKTVGAKVGTESADFLIANEEKYGYSIKYYDAADQLYAAVNGGQIDAMMDDYPVIGYAISQGQKLVTPIEKESGGQYGFAVKKGQNPELIQMFNEALKEMKRTGEYDQIINKYIEDGSATEKRVDESTITGLISNNYNVLLKGLWNTLLLALISFALALVIGIIFGLFSVAPIKALRVFAGIYVDIIRGIPMMVLAFFIFFGLSDAIGITIPDFAAGVITLTLNASAYIAEIVRGGINAVPKGQMEASRSLGMTYTRTMQKIILPQAIKIMIPSFVNQFVISLKDTTIISVIGVVELLQTGKIIVARTTQSTYVYLIIAIIYLVVITALTKLAKVLEKKVK</sequence>
<dbReference type="InterPro" id="IPR035906">
    <property type="entry name" value="MetI-like_sf"/>
</dbReference>
<keyword evidence="8 9" id="KW-0472">Membrane</keyword>
<dbReference type="SMART" id="SM00062">
    <property type="entry name" value="PBPb"/>
    <property type="match status" value="2"/>
</dbReference>
<evidence type="ECO:0000313" key="12">
    <source>
        <dbReference type="Proteomes" id="UP000004835"/>
    </source>
</evidence>
<comment type="subcellular location">
    <subcellularLocation>
        <location evidence="1 9">Cell membrane</location>
        <topology evidence="1 9">Multi-pass membrane protein</topology>
    </subcellularLocation>
</comment>
<dbReference type="InterPro" id="IPR010065">
    <property type="entry name" value="AA_ABC_transptr_permease_3TM"/>
</dbReference>
<feature type="transmembrane region" description="Helical" evidence="9">
    <location>
        <begin position="601"/>
        <end position="622"/>
    </location>
</feature>
<dbReference type="Pfam" id="PF00528">
    <property type="entry name" value="BPD_transp_1"/>
    <property type="match status" value="1"/>
</dbReference>
<evidence type="ECO:0000256" key="6">
    <source>
        <dbReference type="ARBA" id="ARBA00022970"/>
    </source>
</evidence>
<keyword evidence="3" id="KW-1003">Cell membrane</keyword>
<gene>
    <name evidence="11" type="ORF">HMPREF9087_2229</name>
</gene>
<dbReference type="Proteomes" id="UP000004835">
    <property type="component" value="Unassembled WGS sequence"/>
</dbReference>
<keyword evidence="7 9" id="KW-1133">Transmembrane helix</keyword>
<dbReference type="PANTHER" id="PTHR35936">
    <property type="entry name" value="MEMBRANE-BOUND LYTIC MUREIN TRANSGLYCOSYLASE F"/>
    <property type="match status" value="1"/>
</dbReference>
<dbReference type="PANTHER" id="PTHR35936:SF38">
    <property type="entry name" value="GLUTAMINE-BINDING PERIPLASMIC PROTEIN"/>
    <property type="match status" value="1"/>
</dbReference>
<dbReference type="FunFam" id="1.10.3720.10:FF:000033">
    <property type="entry name" value="Polar amino acid ABC transporter permease"/>
    <property type="match status" value="1"/>
</dbReference>
<dbReference type="Pfam" id="PF00497">
    <property type="entry name" value="SBP_bac_3"/>
    <property type="match status" value="2"/>
</dbReference>
<comment type="similarity">
    <text evidence="9">Belongs to the binding-protein-dependent transport system permease family.</text>
</comment>
<keyword evidence="5" id="KW-0732">Signal</keyword>
<dbReference type="CDD" id="cd13619">
    <property type="entry name" value="PBP2_GlnP"/>
    <property type="match status" value="2"/>
</dbReference>
<dbReference type="NCBIfam" id="TIGR01726">
    <property type="entry name" value="HEQRo_perm_3TM"/>
    <property type="match status" value="1"/>
</dbReference>
<proteinExistence type="inferred from homology"/>
<evidence type="ECO:0000256" key="5">
    <source>
        <dbReference type="ARBA" id="ARBA00022729"/>
    </source>
</evidence>
<evidence type="ECO:0000256" key="9">
    <source>
        <dbReference type="RuleBase" id="RU363032"/>
    </source>
</evidence>
<evidence type="ECO:0000259" key="10">
    <source>
        <dbReference type="PROSITE" id="PS50928"/>
    </source>
</evidence>
<evidence type="ECO:0000256" key="7">
    <source>
        <dbReference type="ARBA" id="ARBA00022989"/>
    </source>
</evidence>
<evidence type="ECO:0000256" key="8">
    <source>
        <dbReference type="ARBA" id="ARBA00023136"/>
    </source>
</evidence>
<feature type="domain" description="ABC transmembrane type-1" evidence="10">
    <location>
        <begin position="563"/>
        <end position="752"/>
    </location>
</feature>